<feature type="region of interest" description="Disordered" evidence="4">
    <location>
        <begin position="113"/>
        <end position="143"/>
    </location>
</feature>
<evidence type="ECO:0000256" key="1">
    <source>
        <dbReference type="ARBA" id="ARBA00022737"/>
    </source>
</evidence>
<dbReference type="SMART" id="SM00248">
    <property type="entry name" value="ANK"/>
    <property type="match status" value="4"/>
</dbReference>
<evidence type="ECO:0000313" key="6">
    <source>
        <dbReference type="Proteomes" id="UP001287356"/>
    </source>
</evidence>
<protein>
    <submittedName>
        <fullName evidence="5">Ankyrin repeat-containing domain protein</fullName>
    </submittedName>
</protein>
<keyword evidence="6" id="KW-1185">Reference proteome</keyword>
<feature type="compositionally biased region" description="Basic residues" evidence="4">
    <location>
        <begin position="117"/>
        <end position="132"/>
    </location>
</feature>
<evidence type="ECO:0000256" key="3">
    <source>
        <dbReference type="PROSITE-ProRule" id="PRU00023"/>
    </source>
</evidence>
<evidence type="ECO:0000256" key="4">
    <source>
        <dbReference type="SAM" id="MobiDB-lite"/>
    </source>
</evidence>
<dbReference type="SUPFAM" id="SSF48403">
    <property type="entry name" value="Ankyrin repeat"/>
    <property type="match status" value="1"/>
</dbReference>
<gene>
    <name evidence="5" type="ORF">B0T24DRAFT_663528</name>
</gene>
<dbReference type="PROSITE" id="PS50088">
    <property type="entry name" value="ANK_REPEAT"/>
    <property type="match status" value="2"/>
</dbReference>
<accession>A0AAE0KM77</accession>
<dbReference type="Gene3D" id="1.25.40.20">
    <property type="entry name" value="Ankyrin repeat-containing domain"/>
    <property type="match status" value="2"/>
</dbReference>
<reference evidence="5" key="1">
    <citation type="journal article" date="2023" name="Mol. Phylogenet. Evol.">
        <title>Genome-scale phylogeny and comparative genomics of the fungal order Sordariales.</title>
        <authorList>
            <person name="Hensen N."/>
            <person name="Bonometti L."/>
            <person name="Westerberg I."/>
            <person name="Brannstrom I.O."/>
            <person name="Guillou S."/>
            <person name="Cros-Aarteil S."/>
            <person name="Calhoun S."/>
            <person name="Haridas S."/>
            <person name="Kuo A."/>
            <person name="Mondo S."/>
            <person name="Pangilinan J."/>
            <person name="Riley R."/>
            <person name="LaButti K."/>
            <person name="Andreopoulos B."/>
            <person name="Lipzen A."/>
            <person name="Chen C."/>
            <person name="Yan M."/>
            <person name="Daum C."/>
            <person name="Ng V."/>
            <person name="Clum A."/>
            <person name="Steindorff A."/>
            <person name="Ohm R.A."/>
            <person name="Martin F."/>
            <person name="Silar P."/>
            <person name="Natvig D.O."/>
            <person name="Lalanne C."/>
            <person name="Gautier V."/>
            <person name="Ament-Velasquez S.L."/>
            <person name="Kruys A."/>
            <person name="Hutchinson M.I."/>
            <person name="Powell A.J."/>
            <person name="Barry K."/>
            <person name="Miller A.N."/>
            <person name="Grigoriev I.V."/>
            <person name="Debuchy R."/>
            <person name="Gladieux P."/>
            <person name="Hiltunen Thoren M."/>
            <person name="Johannesson H."/>
        </authorList>
    </citation>
    <scope>NUCLEOTIDE SEQUENCE</scope>
    <source>
        <strain evidence="5">CBS 958.72</strain>
    </source>
</reference>
<evidence type="ECO:0000256" key="2">
    <source>
        <dbReference type="ARBA" id="ARBA00023043"/>
    </source>
</evidence>
<organism evidence="5 6">
    <name type="scientific">Lasiosphaeria ovina</name>
    <dbReference type="NCBI Taxonomy" id="92902"/>
    <lineage>
        <taxon>Eukaryota</taxon>
        <taxon>Fungi</taxon>
        <taxon>Dikarya</taxon>
        <taxon>Ascomycota</taxon>
        <taxon>Pezizomycotina</taxon>
        <taxon>Sordariomycetes</taxon>
        <taxon>Sordariomycetidae</taxon>
        <taxon>Sordariales</taxon>
        <taxon>Lasiosphaeriaceae</taxon>
        <taxon>Lasiosphaeria</taxon>
    </lineage>
</organism>
<dbReference type="PROSITE" id="PS50297">
    <property type="entry name" value="ANK_REP_REGION"/>
    <property type="match status" value="1"/>
</dbReference>
<dbReference type="EMBL" id="JAULSN010000002">
    <property type="protein sequence ID" value="KAK3379328.1"/>
    <property type="molecule type" value="Genomic_DNA"/>
</dbReference>
<evidence type="ECO:0000313" key="5">
    <source>
        <dbReference type="EMBL" id="KAK3379328.1"/>
    </source>
</evidence>
<reference evidence="5" key="2">
    <citation type="submission" date="2023-06" db="EMBL/GenBank/DDBJ databases">
        <authorList>
            <consortium name="Lawrence Berkeley National Laboratory"/>
            <person name="Haridas S."/>
            <person name="Hensen N."/>
            <person name="Bonometti L."/>
            <person name="Westerberg I."/>
            <person name="Brannstrom I.O."/>
            <person name="Guillou S."/>
            <person name="Cros-Aarteil S."/>
            <person name="Calhoun S."/>
            <person name="Kuo A."/>
            <person name="Mondo S."/>
            <person name="Pangilinan J."/>
            <person name="Riley R."/>
            <person name="Labutti K."/>
            <person name="Andreopoulos B."/>
            <person name="Lipzen A."/>
            <person name="Chen C."/>
            <person name="Yanf M."/>
            <person name="Daum C."/>
            <person name="Ng V."/>
            <person name="Clum A."/>
            <person name="Steindorff A."/>
            <person name="Ohm R."/>
            <person name="Martin F."/>
            <person name="Silar P."/>
            <person name="Natvig D."/>
            <person name="Lalanne C."/>
            <person name="Gautier V."/>
            <person name="Ament-Velasquez S.L."/>
            <person name="Kruys A."/>
            <person name="Hutchinson M.I."/>
            <person name="Powell A.J."/>
            <person name="Barry K."/>
            <person name="Miller A.N."/>
            <person name="Grigoriev I.V."/>
            <person name="Debuchy R."/>
            <person name="Gladieux P."/>
            <person name="Thoren M.H."/>
            <person name="Johannesson H."/>
        </authorList>
    </citation>
    <scope>NUCLEOTIDE SEQUENCE</scope>
    <source>
        <strain evidence="5">CBS 958.72</strain>
    </source>
</reference>
<name>A0AAE0KM77_9PEZI</name>
<dbReference type="Proteomes" id="UP001287356">
    <property type="component" value="Unassembled WGS sequence"/>
</dbReference>
<keyword evidence="2 3" id="KW-0040">ANK repeat</keyword>
<feature type="repeat" description="ANK" evidence="3">
    <location>
        <begin position="216"/>
        <end position="248"/>
    </location>
</feature>
<dbReference type="InterPro" id="IPR002110">
    <property type="entry name" value="Ankyrin_rpt"/>
</dbReference>
<proteinExistence type="predicted"/>
<feature type="repeat" description="ANK" evidence="3">
    <location>
        <begin position="183"/>
        <end position="215"/>
    </location>
</feature>
<comment type="caution">
    <text evidence="5">The sequence shown here is derived from an EMBL/GenBank/DDBJ whole genome shotgun (WGS) entry which is preliminary data.</text>
</comment>
<dbReference type="AlphaFoldDB" id="A0AAE0KM77"/>
<dbReference type="Pfam" id="PF00023">
    <property type="entry name" value="Ank"/>
    <property type="match status" value="2"/>
</dbReference>
<dbReference type="InterPro" id="IPR036770">
    <property type="entry name" value="Ankyrin_rpt-contain_sf"/>
</dbReference>
<dbReference type="PANTHER" id="PTHR24171">
    <property type="entry name" value="ANKYRIN REPEAT DOMAIN-CONTAINING PROTEIN 39-RELATED"/>
    <property type="match status" value="1"/>
</dbReference>
<sequence length="292" mass="31117">MKKDKESAEKLVKAAEEGTAAAVNKLLDDGIHIDAGHKAVVDALIGRGASLDVRMDVGWGFLPGDGSAVNWAAEGGHLDIVKRLVAAGAKADIYAKKPAWFGTGGTPVVMGSGFQPPRRRQVPHGHSRRGRRLMGTAGADDAGSAEGVPGWDAFLCACERSAMDVARHFMLREGFSATRKNRHGLAPIHRAALGESEPVMALLREKGADLDAVDPRGWAPLHFAAEQKLKKSAVWLRKNGASLNARNKDGKTPLDVAKAKAGKDVGEKEWAVVVQALDSRQDIPKDDTCVVM</sequence>
<keyword evidence="1" id="KW-0677">Repeat</keyword>